<keyword evidence="2 5" id="KW-0808">Transferase</keyword>
<dbReference type="SUPFAM" id="SSF53448">
    <property type="entry name" value="Nucleotide-diphospho-sugar transferases"/>
    <property type="match status" value="1"/>
</dbReference>
<dbReference type="Gene3D" id="3.90.550.10">
    <property type="entry name" value="Spore Coat Polysaccharide Biosynthesis Protein SpsA, Chain A"/>
    <property type="match status" value="1"/>
</dbReference>
<evidence type="ECO:0000256" key="1">
    <source>
        <dbReference type="ARBA" id="ARBA00022676"/>
    </source>
</evidence>
<evidence type="ECO:0000313" key="5">
    <source>
        <dbReference type="EMBL" id="SFH93428.1"/>
    </source>
</evidence>
<dbReference type="InterPro" id="IPR029044">
    <property type="entry name" value="Nucleotide-diphossugar_trans"/>
</dbReference>
<protein>
    <submittedName>
        <fullName evidence="5">Glycosyl transferase family 2</fullName>
    </submittedName>
    <submittedName>
        <fullName evidence="4">Nucleotide-diphospho-sugar transferases</fullName>
    </submittedName>
</protein>
<sequence>MPKISIIVPVYNVEQYLAECIESIKDQSLTDIEIILVDDGSPDNSGAICDDYARKDDRIRVIHKKNGGLSSARNAGLEVAIGEYIGFVDSDDWVDGVMYEVLYKNAVENQAEIAACNIAKMGLDGQFENFDIGNKDILFTRAEGMEELIRNQKLTFSSCNKIYKRKLFMDCRYNESIILEDMNISYRLLNQANAIFYTARPMYFYRYNDSSILREKFNKKRLDEYTVVGEMYNFYRNLYPHVAEQVLLKLHNIGVSLYVDATATDLSLNQTELEFLLEQDRTELVALTKSKKISKIGKIRVGLFLLSPNLRIGLERLFKKLNK</sequence>
<dbReference type="RefSeq" id="WP_177187571.1">
    <property type="nucleotide sequence ID" value="NZ_FJMZ01000034.1"/>
</dbReference>
<gene>
    <name evidence="5" type="ORF">SAMN04488507_10275</name>
    <name evidence="4" type="ORF">TFLO_2416</name>
</gene>
<evidence type="ECO:0000313" key="7">
    <source>
        <dbReference type="Proteomes" id="UP000199686"/>
    </source>
</evidence>
<reference evidence="5 7" key="2">
    <citation type="submission" date="2016-10" db="EMBL/GenBank/DDBJ databases">
        <authorList>
            <person name="Varghese N."/>
            <person name="Submissions S."/>
        </authorList>
    </citation>
    <scope>NUCLEOTIDE SEQUENCE [LARGE SCALE GENOMIC DNA]</scope>
    <source>
        <strain evidence="5 7">DSM 2094</strain>
    </source>
</reference>
<dbReference type="AlphaFoldDB" id="A0AB38BJ65"/>
<organism evidence="5 7">
    <name type="scientific">Trichococcus flocculiformis</name>
    <dbReference type="NCBI Taxonomy" id="82803"/>
    <lineage>
        <taxon>Bacteria</taxon>
        <taxon>Bacillati</taxon>
        <taxon>Bacillota</taxon>
        <taxon>Bacilli</taxon>
        <taxon>Lactobacillales</taxon>
        <taxon>Carnobacteriaceae</taxon>
        <taxon>Trichococcus</taxon>
    </lineage>
</organism>
<dbReference type="GO" id="GO:0016757">
    <property type="term" value="F:glycosyltransferase activity"/>
    <property type="evidence" value="ECO:0007669"/>
    <property type="project" value="UniProtKB-KW"/>
</dbReference>
<keyword evidence="1" id="KW-0328">Glycosyltransferase</keyword>
<accession>A0AB38BJ65</accession>
<dbReference type="Proteomes" id="UP000195947">
    <property type="component" value="Unassembled WGS sequence"/>
</dbReference>
<evidence type="ECO:0000313" key="6">
    <source>
        <dbReference type="Proteomes" id="UP000195947"/>
    </source>
</evidence>
<dbReference type="InterPro" id="IPR001173">
    <property type="entry name" value="Glyco_trans_2-like"/>
</dbReference>
<evidence type="ECO:0000313" key="4">
    <source>
        <dbReference type="EMBL" id="CZQ99440.1"/>
    </source>
</evidence>
<dbReference type="PANTHER" id="PTHR22916:SF51">
    <property type="entry name" value="GLYCOSYLTRANSFERASE EPSH-RELATED"/>
    <property type="match status" value="1"/>
</dbReference>
<evidence type="ECO:0000256" key="2">
    <source>
        <dbReference type="ARBA" id="ARBA00022679"/>
    </source>
</evidence>
<reference evidence="4 6" key="1">
    <citation type="submission" date="2016-02" db="EMBL/GenBank/DDBJ databases">
        <authorList>
            <person name="Strepis N."/>
        </authorList>
    </citation>
    <scope>NUCLEOTIDE SEQUENCE [LARGE SCALE GENOMIC DNA]</scope>
    <source>
        <strain evidence="4">Trichococcus flocculiformis</strain>
    </source>
</reference>
<dbReference type="EMBL" id="FOQC01000027">
    <property type="protein sequence ID" value="SFH93428.1"/>
    <property type="molecule type" value="Genomic_DNA"/>
</dbReference>
<comment type="caution">
    <text evidence="5">The sequence shown here is derived from an EMBL/GenBank/DDBJ whole genome shotgun (WGS) entry which is preliminary data.</text>
</comment>
<keyword evidence="6" id="KW-1185">Reference proteome</keyword>
<name>A0AB38BJ65_9LACT</name>
<feature type="domain" description="Glycosyltransferase 2-like" evidence="3">
    <location>
        <begin position="5"/>
        <end position="169"/>
    </location>
</feature>
<dbReference type="Pfam" id="PF00535">
    <property type="entry name" value="Glycos_transf_2"/>
    <property type="match status" value="1"/>
</dbReference>
<dbReference type="CDD" id="cd00761">
    <property type="entry name" value="Glyco_tranf_GTA_type"/>
    <property type="match status" value="1"/>
</dbReference>
<evidence type="ECO:0000259" key="3">
    <source>
        <dbReference type="Pfam" id="PF00535"/>
    </source>
</evidence>
<proteinExistence type="predicted"/>
<dbReference type="Proteomes" id="UP000199686">
    <property type="component" value="Unassembled WGS sequence"/>
</dbReference>
<dbReference type="PANTHER" id="PTHR22916">
    <property type="entry name" value="GLYCOSYLTRANSFERASE"/>
    <property type="match status" value="1"/>
</dbReference>
<dbReference type="EMBL" id="FJMZ01000034">
    <property type="protein sequence ID" value="CZQ99440.1"/>
    <property type="molecule type" value="Genomic_DNA"/>
</dbReference>